<accession>A0ABM9SHJ2</accession>
<dbReference type="InterPro" id="IPR019613">
    <property type="entry name" value="DUF4198"/>
</dbReference>
<keyword evidence="2" id="KW-0812">Transmembrane</keyword>
<sequence>MNRTQTLCFSLGLCASLVHSTVSAHDLWTNMPPVQNTTTATVEMAYGHGFPHGEVIPAKRLHFFAPLKLTNGSEEYSFNIDGKSVKFQQENLKPGSYIALSTYKPTIWSVKRVGEKDEWRQEEDKTQWPGSFCTDNTMSGKTISFVNNPDANKFITQPMGLRLEFVPLQNPNELSIGDDLELQLLYNGKPLANHTFGVIFNNGEARSDAEGQGHEHHHHDHVHEKNNTLSHPALAHTYAFEDVDLKGKTDSHGKLTLPLTAKGQWLVSTVAETPHENKNRCDIHLDKATLSYYVIN</sequence>
<dbReference type="Proteomes" id="UP000040578">
    <property type="component" value="Unassembled WGS sequence"/>
</dbReference>
<comment type="caution">
    <text evidence="2">The sequence shown here is derived from an EMBL/GenBank/DDBJ whole genome shotgun (WGS) entry which is preliminary data.</text>
</comment>
<keyword evidence="1" id="KW-0732">Signal</keyword>
<keyword evidence="2" id="KW-0472">Membrane</keyword>
<dbReference type="Pfam" id="PF10670">
    <property type="entry name" value="DUF4198"/>
    <property type="match status" value="1"/>
</dbReference>
<name>A0ABM9SHJ2_9GAMM</name>
<feature type="signal peptide" evidence="1">
    <location>
        <begin position="1"/>
        <end position="24"/>
    </location>
</feature>
<organism evidence="2 3">
    <name type="scientific">Yersinia nurmii</name>
    <dbReference type="NCBI Taxonomy" id="685706"/>
    <lineage>
        <taxon>Bacteria</taxon>
        <taxon>Pseudomonadati</taxon>
        <taxon>Pseudomonadota</taxon>
        <taxon>Gammaproteobacteria</taxon>
        <taxon>Enterobacterales</taxon>
        <taxon>Yersiniaceae</taxon>
        <taxon>Yersinia</taxon>
    </lineage>
</organism>
<proteinExistence type="predicted"/>
<evidence type="ECO:0000313" key="2">
    <source>
        <dbReference type="EMBL" id="CNE59831.1"/>
    </source>
</evidence>
<dbReference type="EMBL" id="CPYD01000006">
    <property type="protein sequence ID" value="CNE59831.1"/>
    <property type="molecule type" value="Genomic_DNA"/>
</dbReference>
<reference evidence="2 3" key="1">
    <citation type="submission" date="2015-03" db="EMBL/GenBank/DDBJ databases">
        <authorList>
            <consortium name="Pathogen Informatics"/>
            <person name="Murphy D."/>
        </authorList>
    </citation>
    <scope>NUCLEOTIDE SEQUENCE [LARGE SCALE GENOMIC DNA]</scope>
    <source>
        <strain evidence="3">type strain: CIP110231</strain>
    </source>
</reference>
<keyword evidence="3" id="KW-1185">Reference proteome</keyword>
<evidence type="ECO:0000256" key="1">
    <source>
        <dbReference type="SAM" id="SignalP"/>
    </source>
</evidence>
<protein>
    <submittedName>
        <fullName evidence="2">Nickel uptake substrate-specific transmembrane region</fullName>
    </submittedName>
</protein>
<gene>
    <name evidence="2" type="ORF">ERS137967_02012</name>
</gene>
<dbReference type="RefSeq" id="WP_049598337.1">
    <property type="nucleotide sequence ID" value="NZ_CPYD01000006.1"/>
</dbReference>
<feature type="chain" id="PRO_5046614345" evidence="1">
    <location>
        <begin position="25"/>
        <end position="296"/>
    </location>
</feature>
<evidence type="ECO:0000313" key="3">
    <source>
        <dbReference type="Proteomes" id="UP000040578"/>
    </source>
</evidence>